<name>A0A9D1PAL6_9FIRM</name>
<reference evidence="7" key="1">
    <citation type="journal article" date="2021" name="PeerJ">
        <title>Extensive microbial diversity within the chicken gut microbiome revealed by metagenomics and culture.</title>
        <authorList>
            <person name="Gilroy R."/>
            <person name="Ravi A."/>
            <person name="Getino M."/>
            <person name="Pursley I."/>
            <person name="Horton D.L."/>
            <person name="Alikhan N.F."/>
            <person name="Baker D."/>
            <person name="Gharbi K."/>
            <person name="Hall N."/>
            <person name="Watson M."/>
            <person name="Adriaenssens E.M."/>
            <person name="Foster-Nyarko E."/>
            <person name="Jarju S."/>
            <person name="Secka A."/>
            <person name="Antonio M."/>
            <person name="Oren A."/>
            <person name="Chaudhuri R.R."/>
            <person name="La Ragione R."/>
            <person name="Hildebrand F."/>
            <person name="Pallen M.J."/>
        </authorList>
    </citation>
    <scope>NUCLEOTIDE SEQUENCE</scope>
    <source>
        <strain evidence="7">CHK195-9823</strain>
    </source>
</reference>
<dbReference type="EMBL" id="DXIQ01000008">
    <property type="protein sequence ID" value="HIV37623.1"/>
    <property type="molecule type" value="Genomic_DNA"/>
</dbReference>
<sequence length="318" mass="34784">MKIALLEPIGVPEETIQAYGDRIRSLGHEFVSYDTVTTDPEELKERSKGCEIVMIANHPYKDEVVAASEDLKMISVAFTGIDHVGTKACKEKGVTVCNAAGYSNETVAELILGFAVDALRNVAKANDIVRKGGTSAGIGGREICGRTVGIIGLGQIGTRAAQLFQAFGAKVIAYNRSQSQKALDMGIEYRSLDEVLEESDIISLNLPLNDETRGFIDKEKISKMKRDAVFINCARGPIVDNKALAEALNEDKLGFACVDVFDMEPPIPEDYPLLHAKNTLLTPHQAFISEESMLRRAEIVFQNVFAYLEGKPENVCKL</sequence>
<dbReference type="InterPro" id="IPR029753">
    <property type="entry name" value="D-isomer_DH_CS"/>
</dbReference>
<evidence type="ECO:0000256" key="3">
    <source>
        <dbReference type="ARBA" id="ARBA00023027"/>
    </source>
</evidence>
<dbReference type="PROSITE" id="PS00670">
    <property type="entry name" value="D_2_HYDROXYACID_DH_2"/>
    <property type="match status" value="1"/>
</dbReference>
<dbReference type="GO" id="GO:0051287">
    <property type="term" value="F:NAD binding"/>
    <property type="evidence" value="ECO:0007669"/>
    <property type="project" value="InterPro"/>
</dbReference>
<dbReference type="InterPro" id="IPR036291">
    <property type="entry name" value="NAD(P)-bd_dom_sf"/>
</dbReference>
<comment type="similarity">
    <text evidence="1 4">Belongs to the D-isomer specific 2-hydroxyacid dehydrogenase family.</text>
</comment>
<dbReference type="Proteomes" id="UP000886814">
    <property type="component" value="Unassembled WGS sequence"/>
</dbReference>
<proteinExistence type="inferred from homology"/>
<dbReference type="PROSITE" id="PS00065">
    <property type="entry name" value="D_2_HYDROXYACID_DH_1"/>
    <property type="match status" value="1"/>
</dbReference>
<dbReference type="Pfam" id="PF00389">
    <property type="entry name" value="2-Hacid_dh"/>
    <property type="match status" value="1"/>
</dbReference>
<dbReference type="InterPro" id="IPR006140">
    <property type="entry name" value="D-isomer_DH_NAD-bd"/>
</dbReference>
<dbReference type="Pfam" id="PF02826">
    <property type="entry name" value="2-Hacid_dh_C"/>
    <property type="match status" value="1"/>
</dbReference>
<dbReference type="InterPro" id="IPR050418">
    <property type="entry name" value="D-iso_2-hydroxyacid_DH_PdxB"/>
</dbReference>
<dbReference type="PANTHER" id="PTHR43761">
    <property type="entry name" value="D-ISOMER SPECIFIC 2-HYDROXYACID DEHYDROGENASE FAMILY PROTEIN (AFU_ORTHOLOGUE AFUA_1G13630)"/>
    <property type="match status" value="1"/>
</dbReference>
<protein>
    <submittedName>
        <fullName evidence="7">Hydroxyacid dehydrogenase</fullName>
    </submittedName>
</protein>
<dbReference type="PROSITE" id="PS00671">
    <property type="entry name" value="D_2_HYDROXYACID_DH_3"/>
    <property type="match status" value="1"/>
</dbReference>
<gene>
    <name evidence="7" type="ORF">H9747_01265</name>
</gene>
<evidence type="ECO:0000313" key="7">
    <source>
        <dbReference type="EMBL" id="HIV37623.1"/>
    </source>
</evidence>
<dbReference type="PANTHER" id="PTHR43761:SF1">
    <property type="entry name" value="D-ISOMER SPECIFIC 2-HYDROXYACID DEHYDROGENASE CATALYTIC DOMAIN-CONTAINING PROTEIN-RELATED"/>
    <property type="match status" value="1"/>
</dbReference>
<dbReference type="CDD" id="cd12161">
    <property type="entry name" value="GDH_like_1"/>
    <property type="match status" value="1"/>
</dbReference>
<dbReference type="SUPFAM" id="SSF51735">
    <property type="entry name" value="NAD(P)-binding Rossmann-fold domains"/>
    <property type="match status" value="1"/>
</dbReference>
<keyword evidence="3" id="KW-0520">NAD</keyword>
<evidence type="ECO:0000256" key="4">
    <source>
        <dbReference type="RuleBase" id="RU003719"/>
    </source>
</evidence>
<evidence type="ECO:0000313" key="8">
    <source>
        <dbReference type="Proteomes" id="UP000886814"/>
    </source>
</evidence>
<evidence type="ECO:0000256" key="1">
    <source>
        <dbReference type="ARBA" id="ARBA00005854"/>
    </source>
</evidence>
<accession>A0A9D1PAL6</accession>
<dbReference type="GO" id="GO:0016616">
    <property type="term" value="F:oxidoreductase activity, acting on the CH-OH group of donors, NAD or NADP as acceptor"/>
    <property type="evidence" value="ECO:0007669"/>
    <property type="project" value="InterPro"/>
</dbReference>
<dbReference type="AlphaFoldDB" id="A0A9D1PAL6"/>
<evidence type="ECO:0000256" key="2">
    <source>
        <dbReference type="ARBA" id="ARBA00023002"/>
    </source>
</evidence>
<keyword evidence="2 4" id="KW-0560">Oxidoreductase</keyword>
<organism evidence="7 8">
    <name type="scientific">Candidatus Blautia stercorigallinarum</name>
    <dbReference type="NCBI Taxonomy" id="2838501"/>
    <lineage>
        <taxon>Bacteria</taxon>
        <taxon>Bacillati</taxon>
        <taxon>Bacillota</taxon>
        <taxon>Clostridia</taxon>
        <taxon>Lachnospirales</taxon>
        <taxon>Lachnospiraceae</taxon>
        <taxon>Blautia</taxon>
    </lineage>
</organism>
<dbReference type="InterPro" id="IPR029752">
    <property type="entry name" value="D-isomer_DH_CS1"/>
</dbReference>
<dbReference type="SUPFAM" id="SSF52283">
    <property type="entry name" value="Formate/glycerate dehydrogenase catalytic domain-like"/>
    <property type="match status" value="1"/>
</dbReference>
<dbReference type="InterPro" id="IPR006139">
    <property type="entry name" value="D-isomer_2_OHA_DH_cat_dom"/>
</dbReference>
<feature type="domain" description="D-isomer specific 2-hydroxyacid dehydrogenase NAD-binding" evidence="6">
    <location>
        <begin position="113"/>
        <end position="286"/>
    </location>
</feature>
<dbReference type="Gene3D" id="3.40.50.720">
    <property type="entry name" value="NAD(P)-binding Rossmann-like Domain"/>
    <property type="match status" value="2"/>
</dbReference>
<feature type="domain" description="D-isomer specific 2-hydroxyacid dehydrogenase catalytic" evidence="5">
    <location>
        <begin position="12"/>
        <end position="313"/>
    </location>
</feature>
<reference evidence="7" key="2">
    <citation type="submission" date="2021-04" db="EMBL/GenBank/DDBJ databases">
        <authorList>
            <person name="Gilroy R."/>
        </authorList>
    </citation>
    <scope>NUCLEOTIDE SEQUENCE</scope>
    <source>
        <strain evidence="7">CHK195-9823</strain>
    </source>
</reference>
<evidence type="ECO:0000259" key="6">
    <source>
        <dbReference type="Pfam" id="PF02826"/>
    </source>
</evidence>
<evidence type="ECO:0000259" key="5">
    <source>
        <dbReference type="Pfam" id="PF00389"/>
    </source>
</evidence>
<comment type="caution">
    <text evidence="7">The sequence shown here is derived from an EMBL/GenBank/DDBJ whole genome shotgun (WGS) entry which is preliminary data.</text>
</comment>